<evidence type="ECO:0000259" key="9">
    <source>
        <dbReference type="Pfam" id="PF00482"/>
    </source>
</evidence>
<dbReference type="AlphaFoldDB" id="A0A558DBX7"/>
<organism evidence="10 11">
    <name type="scientific">Sedimenticola thiotaurini</name>
    <dbReference type="NCBI Taxonomy" id="1543721"/>
    <lineage>
        <taxon>Bacteria</taxon>
        <taxon>Pseudomonadati</taxon>
        <taxon>Pseudomonadota</taxon>
        <taxon>Gammaproteobacteria</taxon>
        <taxon>Chromatiales</taxon>
        <taxon>Sedimenticolaceae</taxon>
        <taxon>Sedimenticola</taxon>
    </lineage>
</organism>
<dbReference type="GO" id="GO:0015628">
    <property type="term" value="P:protein secretion by the type II secretion system"/>
    <property type="evidence" value="ECO:0007669"/>
    <property type="project" value="TreeGrafter"/>
</dbReference>
<accession>A0A558DBX7</accession>
<keyword evidence="3" id="KW-1003">Cell membrane</keyword>
<dbReference type="InterPro" id="IPR003004">
    <property type="entry name" value="GspF/PilC"/>
</dbReference>
<dbReference type="GO" id="GO:0005886">
    <property type="term" value="C:plasma membrane"/>
    <property type="evidence" value="ECO:0007669"/>
    <property type="project" value="UniProtKB-SubCell"/>
</dbReference>
<evidence type="ECO:0000256" key="2">
    <source>
        <dbReference type="ARBA" id="ARBA00005745"/>
    </source>
</evidence>
<evidence type="ECO:0000256" key="7">
    <source>
        <dbReference type="ARBA" id="ARBA00023136"/>
    </source>
</evidence>
<evidence type="ECO:0000256" key="5">
    <source>
        <dbReference type="ARBA" id="ARBA00022692"/>
    </source>
</evidence>
<evidence type="ECO:0000313" key="10">
    <source>
        <dbReference type="EMBL" id="TVT58535.1"/>
    </source>
</evidence>
<dbReference type="Gene3D" id="1.20.81.30">
    <property type="entry name" value="Type II secretion system (T2SS), domain F"/>
    <property type="match status" value="2"/>
</dbReference>
<comment type="similarity">
    <text evidence="2">Belongs to the GSP F family.</text>
</comment>
<dbReference type="STRING" id="1543721.AAY24_09350"/>
<protein>
    <submittedName>
        <fullName evidence="10">Type II secretion system F family protein</fullName>
    </submittedName>
</protein>
<dbReference type="FunFam" id="1.20.81.30:FF:000001">
    <property type="entry name" value="Type II secretion system protein F"/>
    <property type="match status" value="2"/>
</dbReference>
<feature type="transmembrane region" description="Helical" evidence="8">
    <location>
        <begin position="386"/>
        <end position="406"/>
    </location>
</feature>
<feature type="domain" description="Type II secretion system protein GspF" evidence="9">
    <location>
        <begin position="79"/>
        <end position="202"/>
    </location>
</feature>
<keyword evidence="5 8" id="KW-0812">Transmembrane</keyword>
<sequence>MATASTAKKAPKAEKAHVFTWEGADKHGKRIKGETRAASLALVRADLRRQGINPLKVKKKATALFSTKQKITAGDIAIFARQLSTMMEAGVPLVQAFDIVGRGHNNPSMQDLILSIKADVEGGTALAEALSKHPLHFDDLFCNLVRAGEAAGVLESLLDKIASYKEKTESLKGKIKKALFYPAAVIIVALLVTALIMIFVIPQFESLFSSFGGDLPAFTKMVVAMSEWMTSYWWLLLGGIFLSVYIFAYFYKRSRKMRQAIDRSLLKTPIIGVILNKAAIARYARTLATMFAAGVPLVEALESVAGATGSIVYSDAVMRMREDVATGQSLQLTMKQQQLFPHMVIQMVAIGEESGSLDHMLSKVADFFEEEVDNAVDALSSLLEPFIMVIIGTLVGGLVVAMYLPIFKMASVI</sequence>
<evidence type="ECO:0000256" key="6">
    <source>
        <dbReference type="ARBA" id="ARBA00022989"/>
    </source>
</evidence>
<comment type="caution">
    <text evidence="10">The sequence shown here is derived from an EMBL/GenBank/DDBJ whole genome shotgun (WGS) entry which is preliminary data.</text>
</comment>
<dbReference type="InterPro" id="IPR018076">
    <property type="entry name" value="T2SS_GspF_dom"/>
</dbReference>
<evidence type="ECO:0000313" key="11">
    <source>
        <dbReference type="Proteomes" id="UP000317355"/>
    </source>
</evidence>
<proteinExistence type="inferred from homology"/>
<dbReference type="Proteomes" id="UP000317355">
    <property type="component" value="Unassembled WGS sequence"/>
</dbReference>
<evidence type="ECO:0000256" key="4">
    <source>
        <dbReference type="ARBA" id="ARBA00022519"/>
    </source>
</evidence>
<comment type="subcellular location">
    <subcellularLocation>
        <location evidence="1">Cell inner membrane</location>
        <topology evidence="1">Multi-pass membrane protein</topology>
    </subcellularLocation>
</comment>
<evidence type="ECO:0000256" key="3">
    <source>
        <dbReference type="ARBA" id="ARBA00022475"/>
    </source>
</evidence>
<dbReference type="PANTHER" id="PTHR30012">
    <property type="entry name" value="GENERAL SECRETION PATHWAY PROTEIN"/>
    <property type="match status" value="1"/>
</dbReference>
<evidence type="ECO:0000256" key="1">
    <source>
        <dbReference type="ARBA" id="ARBA00004429"/>
    </source>
</evidence>
<reference evidence="10 11" key="1">
    <citation type="submission" date="2019-07" db="EMBL/GenBank/DDBJ databases">
        <title>The pathways for chlorine oxyanion respiration interact through the shared metabolite chlorate.</title>
        <authorList>
            <person name="Barnum T.P."/>
            <person name="Cheng Y."/>
            <person name="Hill K.A."/>
            <person name="Lucas L.N."/>
            <person name="Carlson H.K."/>
            <person name="Coates J.D."/>
        </authorList>
    </citation>
    <scope>NUCLEOTIDE SEQUENCE [LARGE SCALE GENOMIC DNA]</scope>
    <source>
        <strain evidence="10">BK-3</strain>
    </source>
</reference>
<dbReference type="EMBL" id="VMRY01000009">
    <property type="protein sequence ID" value="TVT58535.1"/>
    <property type="molecule type" value="Genomic_DNA"/>
</dbReference>
<dbReference type="PANTHER" id="PTHR30012:SF7">
    <property type="entry name" value="PROTEIN TRANSPORT PROTEIN HOFC HOMOLOG"/>
    <property type="match status" value="1"/>
</dbReference>
<keyword evidence="7 8" id="KW-0472">Membrane</keyword>
<feature type="domain" description="Type II secretion system protein GspF" evidence="9">
    <location>
        <begin position="284"/>
        <end position="405"/>
    </location>
</feature>
<name>A0A558DBX7_9GAMM</name>
<evidence type="ECO:0000256" key="8">
    <source>
        <dbReference type="SAM" id="Phobius"/>
    </source>
</evidence>
<keyword evidence="6 8" id="KW-1133">Transmembrane helix</keyword>
<keyword evidence="4" id="KW-0997">Cell inner membrane</keyword>
<feature type="transmembrane region" description="Helical" evidence="8">
    <location>
        <begin position="231"/>
        <end position="251"/>
    </location>
</feature>
<dbReference type="Pfam" id="PF00482">
    <property type="entry name" value="T2SSF"/>
    <property type="match status" value="2"/>
</dbReference>
<dbReference type="InterPro" id="IPR042094">
    <property type="entry name" value="T2SS_GspF_sf"/>
</dbReference>
<feature type="transmembrane region" description="Helical" evidence="8">
    <location>
        <begin position="179"/>
        <end position="201"/>
    </location>
</feature>
<dbReference type="PRINTS" id="PR00812">
    <property type="entry name" value="BCTERIALGSPF"/>
</dbReference>
<gene>
    <name evidence="10" type="ORF">FHK82_03960</name>
</gene>